<keyword evidence="5" id="KW-1185">Reference proteome</keyword>
<dbReference type="InterPro" id="IPR038791">
    <property type="entry name" value="Cfap97/Hemingway"/>
</dbReference>
<reference evidence="4" key="2">
    <citation type="submission" date="2025-09" db="UniProtKB">
        <authorList>
            <consortium name="Ensembl"/>
        </authorList>
    </citation>
    <scope>IDENTIFICATION</scope>
</reference>
<sequence length="356" mass="39092">MFSPSELEGEVDHTFFDSDCEDGKAEDGKKIQPKPADSIICILDDGANKEPRSVNNNSKGLERKDDCKEVPSTNSNKHFMAMLADAKYVDEDGKGVRNSGSKNKNAQVNKKQVTYGWRPSSASSEAKDTESASTSGHSESRAGSAASRDAHSVSSEEPNDIVTDVSPLSSPASSRLQSLNLNHSETEDDSVEQQQSVPSSGLYSAQHSLSSVSRLDSNVVVQFPGSRHRKNYTFSNDEVKRIDRENQRLLQQLSRCSSGLRPGSAAGQRHCVTSSKPPNRVSHSSLNRLREQQRIERDNLAFLKRLESVKPTPGMKRSEQLADYQRQAGYLGIRSIYQTTTKKSSSKTRPATAVTV</sequence>
<comment type="similarity">
    <text evidence="1">Belongs to the CFAP97 family.</text>
</comment>
<feature type="compositionally biased region" description="Polar residues" evidence="3">
    <location>
        <begin position="271"/>
        <end position="283"/>
    </location>
</feature>
<dbReference type="Ensembl" id="ENSPMGT00000016123.1">
    <property type="protein sequence ID" value="ENSPMGP00000015124.1"/>
    <property type="gene ID" value="ENSPMGG00000012394.1"/>
</dbReference>
<dbReference type="Proteomes" id="UP000261520">
    <property type="component" value="Unplaced"/>
</dbReference>
<evidence type="ECO:0000313" key="5">
    <source>
        <dbReference type="Proteomes" id="UP000261520"/>
    </source>
</evidence>
<feature type="region of interest" description="Disordered" evidence="3">
    <location>
        <begin position="1"/>
        <end position="79"/>
    </location>
</feature>
<feature type="compositionally biased region" description="Low complexity" evidence="3">
    <location>
        <begin position="102"/>
        <end position="113"/>
    </location>
</feature>
<dbReference type="AlphaFoldDB" id="A0A3B4AER1"/>
<dbReference type="PANTHER" id="PTHR23035">
    <property type="entry name" value="CILIA- AND FLAGELLA-ASSOCIATED PROTEIN 97-RELATED"/>
    <property type="match status" value="1"/>
</dbReference>
<proteinExistence type="inferred from homology"/>
<dbReference type="InterPro" id="IPR029488">
    <property type="entry name" value="Hmw/CFAP97"/>
</dbReference>
<protein>
    <recommendedName>
        <fullName evidence="2">Cilia- and flagella-associated protein 97</fullName>
    </recommendedName>
</protein>
<reference evidence="4" key="1">
    <citation type="submission" date="2025-08" db="UniProtKB">
        <authorList>
            <consortium name="Ensembl"/>
        </authorList>
    </citation>
    <scope>IDENTIFICATION</scope>
</reference>
<accession>A0A3B4AER1</accession>
<evidence type="ECO:0000256" key="2">
    <source>
        <dbReference type="ARBA" id="ARBA00021424"/>
    </source>
</evidence>
<feature type="compositionally biased region" description="Polar residues" evidence="3">
    <location>
        <begin position="192"/>
        <end position="205"/>
    </location>
</feature>
<evidence type="ECO:0000256" key="1">
    <source>
        <dbReference type="ARBA" id="ARBA00008315"/>
    </source>
</evidence>
<evidence type="ECO:0000313" key="4">
    <source>
        <dbReference type="Ensembl" id="ENSPMGP00000015124.1"/>
    </source>
</evidence>
<feature type="region of interest" description="Disordered" evidence="3">
    <location>
        <begin position="92"/>
        <end position="205"/>
    </location>
</feature>
<feature type="compositionally biased region" description="Basic and acidic residues" evidence="3">
    <location>
        <begin position="60"/>
        <end position="69"/>
    </location>
</feature>
<dbReference type="PANTHER" id="PTHR23035:SF1">
    <property type="entry name" value="CILIA- AND FLAGELLA-ASSOCIATED PROTEIN 97"/>
    <property type="match status" value="1"/>
</dbReference>
<dbReference type="GO" id="GO:0007283">
    <property type="term" value="P:spermatogenesis"/>
    <property type="evidence" value="ECO:0007669"/>
    <property type="project" value="TreeGrafter"/>
</dbReference>
<evidence type="ECO:0000256" key="3">
    <source>
        <dbReference type="SAM" id="MobiDB-lite"/>
    </source>
</evidence>
<feature type="compositionally biased region" description="Basic and acidic residues" evidence="3">
    <location>
        <begin position="10"/>
        <end position="30"/>
    </location>
</feature>
<feature type="compositionally biased region" description="Polar residues" evidence="3">
    <location>
        <begin position="166"/>
        <end position="183"/>
    </location>
</feature>
<feature type="region of interest" description="Disordered" evidence="3">
    <location>
        <begin position="257"/>
        <end position="283"/>
    </location>
</feature>
<organism evidence="4 5">
    <name type="scientific">Periophthalmus magnuspinnatus</name>
    <dbReference type="NCBI Taxonomy" id="409849"/>
    <lineage>
        <taxon>Eukaryota</taxon>
        <taxon>Metazoa</taxon>
        <taxon>Chordata</taxon>
        <taxon>Craniata</taxon>
        <taxon>Vertebrata</taxon>
        <taxon>Euteleostomi</taxon>
        <taxon>Actinopterygii</taxon>
        <taxon>Neopterygii</taxon>
        <taxon>Teleostei</taxon>
        <taxon>Neoteleostei</taxon>
        <taxon>Acanthomorphata</taxon>
        <taxon>Gobiaria</taxon>
        <taxon>Gobiiformes</taxon>
        <taxon>Gobioidei</taxon>
        <taxon>Gobiidae</taxon>
        <taxon>Oxudercinae</taxon>
        <taxon>Periophthalmus</taxon>
    </lineage>
</organism>
<dbReference type="Pfam" id="PF13879">
    <property type="entry name" value="Hmw_CFAP97"/>
    <property type="match status" value="1"/>
</dbReference>
<name>A0A3B4AER1_9GOBI</name>